<feature type="domain" description="Exonuclease" evidence="4">
    <location>
        <begin position="18"/>
        <end position="202"/>
    </location>
</feature>
<dbReference type="PANTHER" id="PTHR23044:SF61">
    <property type="entry name" value="3'-5' EXORIBONUCLEASE 1-RELATED"/>
    <property type="match status" value="1"/>
</dbReference>
<proteinExistence type="predicted"/>
<dbReference type="InterPro" id="IPR013520">
    <property type="entry name" value="Ribonucl_H"/>
</dbReference>
<protein>
    <submittedName>
        <fullName evidence="5">3'-5' exoribonuclease 1</fullName>
    </submittedName>
</protein>
<keyword evidence="6" id="KW-1185">Reference proteome</keyword>
<keyword evidence="3" id="KW-0269">Exonuclease</keyword>
<dbReference type="Proteomes" id="UP000728185">
    <property type="component" value="Unassembled WGS sequence"/>
</dbReference>
<reference evidence="5" key="1">
    <citation type="submission" date="2019-05" db="EMBL/GenBank/DDBJ databases">
        <title>Annotation for the trematode Fasciolopsis buski.</title>
        <authorList>
            <person name="Choi Y.-J."/>
        </authorList>
    </citation>
    <scope>NUCLEOTIDE SEQUENCE</scope>
    <source>
        <strain evidence="5">HT</strain>
        <tissue evidence="5">Whole worm</tissue>
    </source>
</reference>
<dbReference type="InterPro" id="IPR012337">
    <property type="entry name" value="RNaseH-like_sf"/>
</dbReference>
<dbReference type="SUPFAM" id="SSF53098">
    <property type="entry name" value="Ribonuclease H-like"/>
    <property type="match status" value="1"/>
</dbReference>
<dbReference type="OrthoDB" id="448399at2759"/>
<comment type="caution">
    <text evidence="5">The sequence shown here is derived from an EMBL/GenBank/DDBJ whole genome shotgun (WGS) entry which is preliminary data.</text>
</comment>
<evidence type="ECO:0000256" key="3">
    <source>
        <dbReference type="ARBA" id="ARBA00022839"/>
    </source>
</evidence>
<dbReference type="InterPro" id="IPR036397">
    <property type="entry name" value="RNaseH_sf"/>
</dbReference>
<dbReference type="GO" id="GO:0000175">
    <property type="term" value="F:3'-5'-RNA exonuclease activity"/>
    <property type="evidence" value="ECO:0007669"/>
    <property type="project" value="InterPro"/>
</dbReference>
<dbReference type="InterPro" id="IPR051274">
    <property type="entry name" value="3-5_Exoribonuclease"/>
</dbReference>
<dbReference type="CDD" id="cd06133">
    <property type="entry name" value="ERI-1_3'hExo_like"/>
    <property type="match status" value="1"/>
</dbReference>
<keyword evidence="1" id="KW-0540">Nuclease</keyword>
<dbReference type="SMART" id="SM00479">
    <property type="entry name" value="EXOIII"/>
    <property type="match status" value="1"/>
</dbReference>
<sequence length="213" mass="24581">MLRTSGNCMSRPAQYFKYFLILDFEATCEKHQKITPAEIIEFPVIKLNSQTLTTESIFHCYVQPKIHPYLTDFCTELTGITQDMVNDQPCLEDVLKKFDEFLRENQLLLPESSFAFVTCGDWDLKTMLPSQCRYLNIPLPNYFHQWINLKQVFCDTMGIFPHGLTDMARKLRLPMKGRLHSGIDDCRNIASILCELINRGAIPKLTGTLNTSF</sequence>
<dbReference type="Gene3D" id="3.30.420.10">
    <property type="entry name" value="Ribonuclease H-like superfamily/Ribonuclease H"/>
    <property type="match status" value="1"/>
</dbReference>
<keyword evidence="2" id="KW-0378">Hydrolase</keyword>
<dbReference type="InterPro" id="IPR047201">
    <property type="entry name" value="ERI-1_3'hExo-like"/>
</dbReference>
<name>A0A8E0RU92_9TREM</name>
<dbReference type="Pfam" id="PF00929">
    <property type="entry name" value="RNase_T"/>
    <property type="match status" value="1"/>
</dbReference>
<dbReference type="GO" id="GO:0003676">
    <property type="term" value="F:nucleic acid binding"/>
    <property type="evidence" value="ECO:0007669"/>
    <property type="project" value="InterPro"/>
</dbReference>
<evidence type="ECO:0000259" key="4">
    <source>
        <dbReference type="SMART" id="SM00479"/>
    </source>
</evidence>
<evidence type="ECO:0000313" key="6">
    <source>
        <dbReference type="Proteomes" id="UP000728185"/>
    </source>
</evidence>
<gene>
    <name evidence="5" type="ORF">FBUS_08406</name>
</gene>
<evidence type="ECO:0000256" key="1">
    <source>
        <dbReference type="ARBA" id="ARBA00022722"/>
    </source>
</evidence>
<evidence type="ECO:0000256" key="2">
    <source>
        <dbReference type="ARBA" id="ARBA00022801"/>
    </source>
</evidence>
<accession>A0A8E0RU92</accession>
<organism evidence="5 6">
    <name type="scientific">Fasciolopsis buskii</name>
    <dbReference type="NCBI Taxonomy" id="27845"/>
    <lineage>
        <taxon>Eukaryota</taxon>
        <taxon>Metazoa</taxon>
        <taxon>Spiralia</taxon>
        <taxon>Lophotrochozoa</taxon>
        <taxon>Platyhelminthes</taxon>
        <taxon>Trematoda</taxon>
        <taxon>Digenea</taxon>
        <taxon>Plagiorchiida</taxon>
        <taxon>Echinostomata</taxon>
        <taxon>Echinostomatoidea</taxon>
        <taxon>Fasciolidae</taxon>
        <taxon>Fasciolopsis</taxon>
    </lineage>
</organism>
<dbReference type="AlphaFoldDB" id="A0A8E0RU92"/>
<evidence type="ECO:0000313" key="5">
    <source>
        <dbReference type="EMBL" id="KAA0188103.1"/>
    </source>
</evidence>
<dbReference type="PANTHER" id="PTHR23044">
    <property type="entry name" value="3'-5' EXONUCLEASE ERI1-RELATED"/>
    <property type="match status" value="1"/>
</dbReference>
<dbReference type="EMBL" id="LUCM01008636">
    <property type="protein sequence ID" value="KAA0188103.1"/>
    <property type="molecule type" value="Genomic_DNA"/>
</dbReference>